<name>M2A5K2_9BACT</name>
<proteinExistence type="predicted"/>
<keyword evidence="2" id="KW-1185">Reference proteome</keyword>
<accession>M2A5K2</accession>
<reference evidence="1" key="1">
    <citation type="submission" date="2012-11" db="EMBL/GenBank/DDBJ databases">
        <title>Permanent draft genomes of Rhodopirellula europaea strain SH398 and 6C.</title>
        <authorList>
            <person name="Richter M."/>
            <person name="Richter-Heitmann T."/>
            <person name="Frank C."/>
            <person name="Harder J."/>
            <person name="Glockner F.O."/>
        </authorList>
    </citation>
    <scope>NUCLEOTIDE SEQUENCE</scope>
    <source>
        <strain evidence="1">6C</strain>
    </source>
</reference>
<evidence type="ECO:0000313" key="1">
    <source>
        <dbReference type="EMBL" id="EMB15496.1"/>
    </source>
</evidence>
<dbReference type="Proteomes" id="UP000011529">
    <property type="component" value="Unassembled WGS sequence"/>
</dbReference>
<dbReference type="EMBL" id="ANMO01000170">
    <property type="protein sequence ID" value="EMB15496.1"/>
    <property type="molecule type" value="Genomic_DNA"/>
</dbReference>
<reference evidence="1" key="2">
    <citation type="journal article" date="2013" name="Mar. Genomics">
        <title>Expression of sulfatases in Rhodopirellula baltica and the diversity of sulfatases in the genus Rhodopirellula.</title>
        <authorList>
            <person name="Wegner C.E."/>
            <person name="Richter-Heitmann T."/>
            <person name="Klindworth A."/>
            <person name="Klockow C."/>
            <person name="Richter M."/>
            <person name="Achstetter T."/>
            <person name="Glockner F.O."/>
            <person name="Harder J."/>
        </authorList>
    </citation>
    <scope>NUCLEOTIDE SEQUENCE [LARGE SCALE GENOMIC DNA]</scope>
    <source>
        <strain evidence="1">6C</strain>
    </source>
</reference>
<protein>
    <submittedName>
        <fullName evidence="1">Uncharacterized protein</fullName>
    </submittedName>
</protein>
<sequence length="52" mass="5928">MWSLVQRSKCLVGLVLFAFDESGRLLLVNFLEAKFIDDLNRIVNRYGGPEPS</sequence>
<organism evidence="1 2">
    <name type="scientific">Rhodopirellula europaea 6C</name>
    <dbReference type="NCBI Taxonomy" id="1263867"/>
    <lineage>
        <taxon>Bacteria</taxon>
        <taxon>Pseudomonadati</taxon>
        <taxon>Planctomycetota</taxon>
        <taxon>Planctomycetia</taxon>
        <taxon>Pirellulales</taxon>
        <taxon>Pirellulaceae</taxon>
        <taxon>Rhodopirellula</taxon>
    </lineage>
</organism>
<comment type="caution">
    <text evidence="1">The sequence shown here is derived from an EMBL/GenBank/DDBJ whole genome shotgun (WGS) entry which is preliminary data.</text>
</comment>
<dbReference type="PATRIC" id="fig|1263867.3.peg.4001"/>
<gene>
    <name evidence="1" type="ORF">RE6C_03745</name>
</gene>
<dbReference type="AlphaFoldDB" id="M2A5K2"/>
<evidence type="ECO:0000313" key="2">
    <source>
        <dbReference type="Proteomes" id="UP000011529"/>
    </source>
</evidence>